<comment type="caution">
    <text evidence="5">The sequence shown here is derived from an EMBL/GenBank/DDBJ whole genome shotgun (WGS) entry which is preliminary data.</text>
</comment>
<dbReference type="SUPFAM" id="SSF55347">
    <property type="entry name" value="Glyceraldehyde-3-phosphate dehydrogenase-like, C-terminal domain"/>
    <property type="match status" value="1"/>
</dbReference>
<evidence type="ECO:0000259" key="4">
    <source>
        <dbReference type="Pfam" id="PF16653"/>
    </source>
</evidence>
<dbReference type="InterPro" id="IPR032095">
    <property type="entry name" value="Sacchrp_dh-like_C"/>
</dbReference>
<protein>
    <submittedName>
        <fullName evidence="5">Saccharopine dehydrogenase (NADP+, L-glutamate-forming)</fullName>
    </submittedName>
</protein>
<dbReference type="Gene3D" id="1.10.1870.10">
    <property type="entry name" value="Domain 3, Saccharopine reductase"/>
    <property type="match status" value="1"/>
</dbReference>
<dbReference type="GO" id="GO:0004753">
    <property type="term" value="F:saccharopine dehydrogenase activity"/>
    <property type="evidence" value="ECO:0007669"/>
    <property type="project" value="TreeGrafter"/>
</dbReference>
<evidence type="ECO:0000313" key="6">
    <source>
        <dbReference type="Proteomes" id="UP001385951"/>
    </source>
</evidence>
<name>A0AAW0FMM8_9APHY</name>
<reference evidence="5 6" key="1">
    <citation type="submission" date="2022-09" db="EMBL/GenBank/DDBJ databases">
        <authorList>
            <person name="Palmer J.M."/>
        </authorList>
    </citation>
    <scope>NUCLEOTIDE SEQUENCE [LARGE SCALE GENOMIC DNA]</scope>
    <source>
        <strain evidence="5 6">DSM 7382</strain>
    </source>
</reference>
<dbReference type="Gene3D" id="3.30.360.10">
    <property type="entry name" value="Dihydrodipicolinate Reductase, domain 2"/>
    <property type="match status" value="1"/>
</dbReference>
<dbReference type="EMBL" id="JASBNA010000037">
    <property type="protein sequence ID" value="KAK7682091.1"/>
    <property type="molecule type" value="Genomic_DNA"/>
</dbReference>
<dbReference type="FunFam" id="1.10.1870.10:FF:000002">
    <property type="entry name" value="Saccharopine dehydrogenase Lys9"/>
    <property type="match status" value="1"/>
</dbReference>
<keyword evidence="3" id="KW-0457">Lysine biosynthesis</keyword>
<dbReference type="Proteomes" id="UP001385951">
    <property type="component" value="Unassembled WGS sequence"/>
</dbReference>
<dbReference type="InterPro" id="IPR051168">
    <property type="entry name" value="AASS"/>
</dbReference>
<dbReference type="AlphaFoldDB" id="A0AAW0FMM8"/>
<dbReference type="PANTHER" id="PTHR11133:SF22">
    <property type="entry name" value="ALPHA-AMINOADIPIC SEMIALDEHYDE SYNTHASE, MITOCHONDRIAL"/>
    <property type="match status" value="1"/>
</dbReference>
<organism evidence="5 6">
    <name type="scientific">Cerrena zonata</name>
    <dbReference type="NCBI Taxonomy" id="2478898"/>
    <lineage>
        <taxon>Eukaryota</taxon>
        <taxon>Fungi</taxon>
        <taxon>Dikarya</taxon>
        <taxon>Basidiomycota</taxon>
        <taxon>Agaricomycotina</taxon>
        <taxon>Agaricomycetes</taxon>
        <taxon>Polyporales</taxon>
        <taxon>Cerrenaceae</taxon>
        <taxon>Cerrena</taxon>
    </lineage>
</organism>
<keyword evidence="6" id="KW-1185">Reference proteome</keyword>
<dbReference type="GO" id="GO:0005737">
    <property type="term" value="C:cytoplasm"/>
    <property type="evidence" value="ECO:0007669"/>
    <property type="project" value="TreeGrafter"/>
</dbReference>
<evidence type="ECO:0000313" key="5">
    <source>
        <dbReference type="EMBL" id="KAK7682091.1"/>
    </source>
</evidence>
<dbReference type="Gene3D" id="3.40.50.720">
    <property type="entry name" value="NAD(P)-binding Rossmann-like Domain"/>
    <property type="match status" value="1"/>
</dbReference>
<accession>A0AAW0FMM8</accession>
<evidence type="ECO:0000256" key="1">
    <source>
        <dbReference type="ARBA" id="ARBA00022857"/>
    </source>
</evidence>
<feature type="domain" description="Saccharopine dehydrogenase-like C-terminal" evidence="4">
    <location>
        <begin position="20"/>
        <end position="335"/>
    </location>
</feature>
<dbReference type="Pfam" id="PF16653">
    <property type="entry name" value="Sacchrp_dh_C"/>
    <property type="match status" value="1"/>
</dbReference>
<dbReference type="FunFam" id="3.30.360.10:FF:000008">
    <property type="entry name" value="Alpha-aminoadipic semialdehyde synthase, mitochondrial"/>
    <property type="match status" value="1"/>
</dbReference>
<keyword evidence="3" id="KW-0028">Amino-acid biosynthesis</keyword>
<dbReference type="GO" id="GO:0019878">
    <property type="term" value="P:lysine biosynthetic process via aminoadipic acid"/>
    <property type="evidence" value="ECO:0007669"/>
    <property type="project" value="TreeGrafter"/>
</dbReference>
<gene>
    <name evidence="5" type="primary">LYS9_1</name>
    <name evidence="5" type="ORF">QCA50_014677</name>
</gene>
<sequence length="342" mass="37659">MRELDEEAKKAGIVVMNEIGLDPGIDHLYAVKTIDEVHEKGGKIKEFHSYCGGLPAPECSGNPLGYKFSWSSRGVLLALLNSAAYLAEGKQLDIDGKDLMGYAKSYYISPAFAFVAYPNRNSVPFREFYNIPEAQTVVRGTLRYQGFPEFIKALVDIGFLNAEPKEWLKDGLTWAEVTQKAIGANDTTESTLVTKIKSLASFPNDAEASRILQGFRWIGLFSSEPVKPRAGNLLDTLCARLEDLMQYEQGERDLVMLQHKFIVEWADGKEDTLTSTLESYGIPDGFSAMATLVGVPCGIAVQFVLDGVIKTPGVLAPYTKEICEPLRIALESEGIGMIEKVL</sequence>
<dbReference type="PANTHER" id="PTHR11133">
    <property type="entry name" value="SACCHAROPINE DEHYDROGENASE"/>
    <property type="match status" value="1"/>
</dbReference>
<proteinExistence type="predicted"/>
<keyword evidence="2" id="KW-0560">Oxidoreductase</keyword>
<keyword evidence="1" id="KW-0521">NADP</keyword>
<evidence type="ECO:0000256" key="3">
    <source>
        <dbReference type="ARBA" id="ARBA00023154"/>
    </source>
</evidence>
<evidence type="ECO:0000256" key="2">
    <source>
        <dbReference type="ARBA" id="ARBA00023002"/>
    </source>
</evidence>